<dbReference type="AlphaFoldDB" id="A0A0B7BA07"/>
<dbReference type="InterPro" id="IPR023606">
    <property type="entry name" value="CoA-Trfase_III_dom_1_sf"/>
</dbReference>
<dbReference type="InterPro" id="IPR050483">
    <property type="entry name" value="CoA-transferase_III_domain"/>
</dbReference>
<dbReference type="PANTHER" id="PTHR48207:SF3">
    <property type="entry name" value="SUCCINATE--HYDROXYMETHYLGLUTARATE COA-TRANSFERASE"/>
    <property type="match status" value="1"/>
</dbReference>
<dbReference type="SUPFAM" id="SSF89796">
    <property type="entry name" value="CoA-transferase family III (CaiB/BaiF)"/>
    <property type="match status" value="1"/>
</dbReference>
<reference evidence="3" key="1">
    <citation type="submission" date="2014-12" db="EMBL/GenBank/DDBJ databases">
        <title>Insight into the proteome of Arion vulgaris.</title>
        <authorList>
            <person name="Aradska J."/>
            <person name="Bulat T."/>
            <person name="Smidak R."/>
            <person name="Sarate P."/>
            <person name="Gangsoo J."/>
            <person name="Sialana F."/>
            <person name="Bilban M."/>
            <person name="Lubec G."/>
        </authorList>
    </citation>
    <scope>NUCLEOTIDE SEQUENCE</scope>
    <source>
        <tissue evidence="3">Skin</tissue>
    </source>
</reference>
<protein>
    <submittedName>
        <fullName evidence="3">Uncharacterized protein</fullName>
    </submittedName>
</protein>
<evidence type="ECO:0000256" key="2">
    <source>
        <dbReference type="ARBA" id="ARBA00022679"/>
    </source>
</evidence>
<dbReference type="InterPro" id="IPR003673">
    <property type="entry name" value="CoA-Trfase_fam_III"/>
</dbReference>
<evidence type="ECO:0000313" key="3">
    <source>
        <dbReference type="EMBL" id="CEK89131.1"/>
    </source>
</evidence>
<sequence length="134" mass="14827">MAIANMKTIQRCFLQSQQWIKLFSGKNSRRSVSVSTEKSQERVAHNATHSDAPLKGIKVLDLSRILAGPYCTMILGDMGADIIKVEKPGVGDDTRIWGPPFIGTESCYYLCVNRNKKSVTINMKKPAGVKLIKS</sequence>
<dbReference type="Gene3D" id="3.40.50.10540">
    <property type="entry name" value="Crotonobetainyl-coa:carnitine coa-transferase, domain 1"/>
    <property type="match status" value="1"/>
</dbReference>
<keyword evidence="2" id="KW-0808">Transferase</keyword>
<name>A0A0B7BA07_9EUPU</name>
<proteinExistence type="inferred from homology"/>
<accession>A0A0B7BA07</accession>
<dbReference type="GO" id="GO:0005739">
    <property type="term" value="C:mitochondrion"/>
    <property type="evidence" value="ECO:0007669"/>
    <property type="project" value="TreeGrafter"/>
</dbReference>
<comment type="similarity">
    <text evidence="1">Belongs to the CoA-transferase III family.</text>
</comment>
<organism evidence="3">
    <name type="scientific">Arion vulgaris</name>
    <dbReference type="NCBI Taxonomy" id="1028688"/>
    <lineage>
        <taxon>Eukaryota</taxon>
        <taxon>Metazoa</taxon>
        <taxon>Spiralia</taxon>
        <taxon>Lophotrochozoa</taxon>
        <taxon>Mollusca</taxon>
        <taxon>Gastropoda</taxon>
        <taxon>Heterobranchia</taxon>
        <taxon>Euthyneura</taxon>
        <taxon>Panpulmonata</taxon>
        <taxon>Eupulmonata</taxon>
        <taxon>Stylommatophora</taxon>
        <taxon>Helicina</taxon>
        <taxon>Arionoidea</taxon>
        <taxon>Arionidae</taxon>
        <taxon>Arion</taxon>
    </lineage>
</organism>
<evidence type="ECO:0000256" key="1">
    <source>
        <dbReference type="ARBA" id="ARBA00008383"/>
    </source>
</evidence>
<dbReference type="EMBL" id="HACG01042266">
    <property type="protein sequence ID" value="CEK89131.1"/>
    <property type="molecule type" value="Transcribed_RNA"/>
</dbReference>
<gene>
    <name evidence="3" type="primary">ORF169173</name>
</gene>
<dbReference type="GO" id="GO:0047369">
    <property type="term" value="F:succinate-hydroxymethylglutarate CoA-transferase activity"/>
    <property type="evidence" value="ECO:0007669"/>
    <property type="project" value="TreeGrafter"/>
</dbReference>
<dbReference type="PANTHER" id="PTHR48207">
    <property type="entry name" value="SUCCINATE--HYDROXYMETHYLGLUTARATE COA-TRANSFERASE"/>
    <property type="match status" value="1"/>
</dbReference>
<dbReference type="Pfam" id="PF02515">
    <property type="entry name" value="CoA_transf_3"/>
    <property type="match status" value="1"/>
</dbReference>